<reference evidence="3" key="1">
    <citation type="submission" date="2017-01" db="EMBL/GenBank/DDBJ databases">
        <authorList>
            <person name="Varghese N."/>
            <person name="Submissions S."/>
        </authorList>
    </citation>
    <scope>NUCLEOTIDE SEQUENCE [LARGE SCALE GENOMIC DNA]</scope>
    <source>
        <strain evidence="3">DSM 21054</strain>
    </source>
</reference>
<gene>
    <name evidence="2" type="ORF">SAMN05421788_10442</name>
</gene>
<keyword evidence="1" id="KW-0732">Signal</keyword>
<dbReference type="EMBL" id="FTOR01000004">
    <property type="protein sequence ID" value="SIT13883.1"/>
    <property type="molecule type" value="Genomic_DNA"/>
</dbReference>
<dbReference type="KEGG" id="fln:FLA_0208"/>
<dbReference type="STRING" id="477680.SAMN05421788_10442"/>
<dbReference type="OrthoDB" id="669738at2"/>
<sequence>MKKLIIAALLSITVATSTFATVINNESNIMALFTTAYPTATQVHYKTVGELISVTFILDKHSMQAFYNAEGDKVAESKVISITDLSKAAQENIYRSHPNSIVTEVVEMNAAQEGASGYYVSLVNETHKVILKVSASGEVSVFKKNKK</sequence>
<organism evidence="2 3">
    <name type="scientific">Filimonas lacunae</name>
    <dbReference type="NCBI Taxonomy" id="477680"/>
    <lineage>
        <taxon>Bacteria</taxon>
        <taxon>Pseudomonadati</taxon>
        <taxon>Bacteroidota</taxon>
        <taxon>Chitinophagia</taxon>
        <taxon>Chitinophagales</taxon>
        <taxon>Chitinophagaceae</taxon>
        <taxon>Filimonas</taxon>
    </lineage>
</organism>
<dbReference type="AlphaFoldDB" id="A0A173M9N2"/>
<keyword evidence="3" id="KW-1185">Reference proteome</keyword>
<evidence type="ECO:0000313" key="3">
    <source>
        <dbReference type="Proteomes" id="UP000186917"/>
    </source>
</evidence>
<evidence type="ECO:0008006" key="4">
    <source>
        <dbReference type="Google" id="ProtNLM"/>
    </source>
</evidence>
<protein>
    <recommendedName>
        <fullName evidence="4">Beta-lactamase-inhibitor-like, PepSY-like</fullName>
    </recommendedName>
</protein>
<dbReference type="Gene3D" id="3.10.450.360">
    <property type="match status" value="1"/>
</dbReference>
<dbReference type="SUPFAM" id="SSF160574">
    <property type="entry name" value="BT0923-like"/>
    <property type="match status" value="1"/>
</dbReference>
<dbReference type="Proteomes" id="UP000186917">
    <property type="component" value="Unassembled WGS sequence"/>
</dbReference>
<dbReference type="RefSeq" id="WP_076379403.1">
    <property type="nucleotide sequence ID" value="NZ_AP017422.1"/>
</dbReference>
<feature type="signal peptide" evidence="1">
    <location>
        <begin position="1"/>
        <end position="20"/>
    </location>
</feature>
<accession>A0A173M9N2</accession>
<feature type="chain" id="PRO_5030022621" description="Beta-lactamase-inhibitor-like, PepSY-like" evidence="1">
    <location>
        <begin position="21"/>
        <end position="147"/>
    </location>
</feature>
<name>A0A173M9N2_9BACT</name>
<evidence type="ECO:0000313" key="2">
    <source>
        <dbReference type="EMBL" id="SIT13883.1"/>
    </source>
</evidence>
<evidence type="ECO:0000256" key="1">
    <source>
        <dbReference type="SAM" id="SignalP"/>
    </source>
</evidence>
<proteinExistence type="predicted"/>